<dbReference type="InterPro" id="IPR035906">
    <property type="entry name" value="MetI-like_sf"/>
</dbReference>
<dbReference type="SUPFAM" id="SSF161098">
    <property type="entry name" value="MetI-like"/>
    <property type="match status" value="1"/>
</dbReference>
<evidence type="ECO:0000313" key="10">
    <source>
        <dbReference type="Proteomes" id="UP000632377"/>
    </source>
</evidence>
<name>A0ABS1T5K9_9CLOT</name>
<dbReference type="PANTHER" id="PTHR43744">
    <property type="entry name" value="ABC TRANSPORTER PERMEASE PROTEIN MG189-RELATED-RELATED"/>
    <property type="match status" value="1"/>
</dbReference>
<dbReference type="Gene3D" id="1.10.3720.10">
    <property type="entry name" value="MetI-like"/>
    <property type="match status" value="1"/>
</dbReference>
<evidence type="ECO:0000256" key="3">
    <source>
        <dbReference type="ARBA" id="ARBA00022475"/>
    </source>
</evidence>
<evidence type="ECO:0000256" key="4">
    <source>
        <dbReference type="ARBA" id="ARBA00022692"/>
    </source>
</evidence>
<dbReference type="InterPro" id="IPR000515">
    <property type="entry name" value="MetI-like"/>
</dbReference>
<reference evidence="9 10" key="1">
    <citation type="submission" date="2021-01" db="EMBL/GenBank/DDBJ databases">
        <title>Genome public.</title>
        <authorList>
            <person name="Liu C."/>
            <person name="Sun Q."/>
        </authorList>
    </citation>
    <scope>NUCLEOTIDE SEQUENCE [LARGE SCALE GENOMIC DNA]</scope>
    <source>
        <strain evidence="9 10">YIM B02515</strain>
    </source>
</reference>
<keyword evidence="5 7" id="KW-1133">Transmembrane helix</keyword>
<organism evidence="9 10">
    <name type="scientific">Clostridium rhizosphaerae</name>
    <dbReference type="NCBI Taxonomy" id="2803861"/>
    <lineage>
        <taxon>Bacteria</taxon>
        <taxon>Bacillati</taxon>
        <taxon>Bacillota</taxon>
        <taxon>Clostridia</taxon>
        <taxon>Eubacteriales</taxon>
        <taxon>Clostridiaceae</taxon>
        <taxon>Clostridium</taxon>
    </lineage>
</organism>
<dbReference type="EMBL" id="JAESWC010000001">
    <property type="protein sequence ID" value="MBL4934620.1"/>
    <property type="molecule type" value="Genomic_DNA"/>
</dbReference>
<sequence>MRSLKSRKKFSIANVIINLVFIIACIFCILPLLLVLSVSLSNENSIYKNGYHLIPQVFSFKAYEFIFSGNSPVLNAYLITTIVTVVGTFIHLYITSMLAYGLSRKEVKYNKGLSFFVFFCLLFSGGMLPWYILITKYLHMKDTIIVLIFPYLVSSVNVLIMKNFFKGVPNSIIEAARIDGSSEYNTFLKIIMPISKPVFATIGLFVAVFYWNDWMTCSLFINNNKLYDLQFLLQSIMNNIAYLQGNPMLEKVGTNLPDETARMATCILAIAPIIIAYPFIQKYFEKGLTIGAVKE</sequence>
<evidence type="ECO:0000256" key="7">
    <source>
        <dbReference type="RuleBase" id="RU363032"/>
    </source>
</evidence>
<keyword evidence="2 7" id="KW-0813">Transport</keyword>
<keyword evidence="4 7" id="KW-0812">Transmembrane</keyword>
<keyword evidence="6 7" id="KW-0472">Membrane</keyword>
<evidence type="ECO:0000256" key="1">
    <source>
        <dbReference type="ARBA" id="ARBA00004651"/>
    </source>
</evidence>
<comment type="caution">
    <text evidence="9">The sequence shown here is derived from an EMBL/GenBank/DDBJ whole genome shotgun (WGS) entry which is preliminary data.</text>
</comment>
<comment type="similarity">
    <text evidence="7">Belongs to the binding-protein-dependent transport system permease family.</text>
</comment>
<dbReference type="PROSITE" id="PS51257">
    <property type="entry name" value="PROKAR_LIPOPROTEIN"/>
    <property type="match status" value="1"/>
</dbReference>
<feature type="transmembrane region" description="Helical" evidence="7">
    <location>
        <begin position="186"/>
        <end position="211"/>
    </location>
</feature>
<feature type="transmembrane region" description="Helical" evidence="7">
    <location>
        <begin position="76"/>
        <end position="100"/>
    </location>
</feature>
<dbReference type="Pfam" id="PF00528">
    <property type="entry name" value="BPD_transp_1"/>
    <property type="match status" value="1"/>
</dbReference>
<feature type="transmembrane region" description="Helical" evidence="7">
    <location>
        <begin position="144"/>
        <end position="165"/>
    </location>
</feature>
<comment type="subcellular location">
    <subcellularLocation>
        <location evidence="1 7">Cell membrane</location>
        <topology evidence="1 7">Multi-pass membrane protein</topology>
    </subcellularLocation>
</comment>
<accession>A0ABS1T5K9</accession>
<evidence type="ECO:0000259" key="8">
    <source>
        <dbReference type="PROSITE" id="PS50928"/>
    </source>
</evidence>
<dbReference type="CDD" id="cd06261">
    <property type="entry name" value="TM_PBP2"/>
    <property type="match status" value="1"/>
</dbReference>
<dbReference type="PANTHER" id="PTHR43744:SF9">
    <property type="entry name" value="POLYGALACTURONAN_RHAMNOGALACTURONAN TRANSPORT SYSTEM PERMEASE PROTEIN YTCP"/>
    <property type="match status" value="1"/>
</dbReference>
<dbReference type="RefSeq" id="WP_202747248.1">
    <property type="nucleotide sequence ID" value="NZ_JAESWC010000001.1"/>
</dbReference>
<feature type="transmembrane region" description="Helical" evidence="7">
    <location>
        <begin position="261"/>
        <end position="280"/>
    </location>
</feature>
<proteinExistence type="inferred from homology"/>
<feature type="transmembrane region" description="Helical" evidence="7">
    <location>
        <begin position="112"/>
        <end position="132"/>
    </location>
</feature>
<keyword evidence="3" id="KW-1003">Cell membrane</keyword>
<gene>
    <name evidence="9" type="ORF">JK636_02485</name>
</gene>
<evidence type="ECO:0000313" key="9">
    <source>
        <dbReference type="EMBL" id="MBL4934620.1"/>
    </source>
</evidence>
<feature type="domain" description="ABC transmembrane type-1" evidence="8">
    <location>
        <begin position="77"/>
        <end position="280"/>
    </location>
</feature>
<evidence type="ECO:0000256" key="5">
    <source>
        <dbReference type="ARBA" id="ARBA00022989"/>
    </source>
</evidence>
<dbReference type="PROSITE" id="PS50928">
    <property type="entry name" value="ABC_TM1"/>
    <property type="match status" value="1"/>
</dbReference>
<dbReference type="Proteomes" id="UP000632377">
    <property type="component" value="Unassembled WGS sequence"/>
</dbReference>
<evidence type="ECO:0000256" key="6">
    <source>
        <dbReference type="ARBA" id="ARBA00023136"/>
    </source>
</evidence>
<feature type="transmembrane region" description="Helical" evidence="7">
    <location>
        <begin position="12"/>
        <end position="36"/>
    </location>
</feature>
<evidence type="ECO:0000256" key="2">
    <source>
        <dbReference type="ARBA" id="ARBA00022448"/>
    </source>
</evidence>
<keyword evidence="10" id="KW-1185">Reference proteome</keyword>
<protein>
    <submittedName>
        <fullName evidence="9">Carbohydrate ABC transporter permease</fullName>
    </submittedName>
</protein>